<name>A0A0G0NF86_9BACT</name>
<keyword evidence="2" id="KW-0808">Transferase</keyword>
<evidence type="ECO:0000259" key="1">
    <source>
        <dbReference type="Pfam" id="PF00535"/>
    </source>
</evidence>
<organism evidence="2 3">
    <name type="scientific">Candidatus Woesebacteria bacterium GW2011_GWB1_38_5b</name>
    <dbReference type="NCBI Taxonomy" id="1618569"/>
    <lineage>
        <taxon>Bacteria</taxon>
        <taxon>Candidatus Woeseibacteriota</taxon>
    </lineage>
</organism>
<dbReference type="PANTHER" id="PTHR48090">
    <property type="entry name" value="UNDECAPRENYL-PHOSPHATE 4-DEOXY-4-FORMAMIDO-L-ARABINOSE TRANSFERASE-RELATED"/>
    <property type="match status" value="1"/>
</dbReference>
<dbReference type="InterPro" id="IPR029044">
    <property type="entry name" value="Nucleotide-diphossugar_trans"/>
</dbReference>
<dbReference type="InterPro" id="IPR001173">
    <property type="entry name" value="Glyco_trans_2-like"/>
</dbReference>
<dbReference type="Proteomes" id="UP000034181">
    <property type="component" value="Unassembled WGS sequence"/>
</dbReference>
<dbReference type="CDD" id="cd04179">
    <property type="entry name" value="DPM_DPG-synthase_like"/>
    <property type="match status" value="1"/>
</dbReference>
<dbReference type="PANTHER" id="PTHR48090:SF7">
    <property type="entry name" value="RFBJ PROTEIN"/>
    <property type="match status" value="1"/>
</dbReference>
<evidence type="ECO:0000313" key="2">
    <source>
        <dbReference type="EMBL" id="KKQ75756.1"/>
    </source>
</evidence>
<feature type="domain" description="Glycosyltransferase 2-like" evidence="1">
    <location>
        <begin position="8"/>
        <end position="146"/>
    </location>
</feature>
<reference evidence="2 3" key="1">
    <citation type="journal article" date="2015" name="Nature">
        <title>rRNA introns, odd ribosomes, and small enigmatic genomes across a large radiation of phyla.</title>
        <authorList>
            <person name="Brown C.T."/>
            <person name="Hug L.A."/>
            <person name="Thomas B.C."/>
            <person name="Sharon I."/>
            <person name="Castelle C.J."/>
            <person name="Singh A."/>
            <person name="Wilkins M.J."/>
            <person name="Williams K.H."/>
            <person name="Banfield J.F."/>
        </authorList>
    </citation>
    <scope>NUCLEOTIDE SEQUENCE [LARGE SCALE GENOMIC DNA]</scope>
</reference>
<evidence type="ECO:0000313" key="3">
    <source>
        <dbReference type="Proteomes" id="UP000034181"/>
    </source>
</evidence>
<dbReference type="EMBL" id="LBUZ01000005">
    <property type="protein sequence ID" value="KKQ75756.1"/>
    <property type="molecule type" value="Genomic_DNA"/>
</dbReference>
<dbReference type="Gene3D" id="3.90.550.10">
    <property type="entry name" value="Spore Coat Polysaccharide Biosynthesis Protein SpsA, Chain A"/>
    <property type="match status" value="1"/>
</dbReference>
<dbReference type="GO" id="GO:0016740">
    <property type="term" value="F:transferase activity"/>
    <property type="evidence" value="ECO:0007669"/>
    <property type="project" value="UniProtKB-KW"/>
</dbReference>
<sequence length="222" mass="24414">MSRNKIFIVISSYNEGKYINSVLESVKFVKLPVVLVDDGSKDDTSKIAGNISGVTVIQHKVNLGKGAAMKTGCDYAFSRGAEAVIFMDADGQHSPEDISKFVGALDKGYDVVFGSRDYGYATPFVRYMGNKVASVLVSLLYGIYVNDLLCGFRGLTKNAYKKIMWESRGYGVETEMVIKTAVAKLKHCQVSVAAIYLDEVKGVTILDAFGVLVDVFRWKMQK</sequence>
<comment type="caution">
    <text evidence="2">The sequence shown here is derived from an EMBL/GenBank/DDBJ whole genome shotgun (WGS) entry which is preliminary data.</text>
</comment>
<accession>A0A0G0NF86</accession>
<dbReference type="SUPFAM" id="SSF53448">
    <property type="entry name" value="Nucleotide-diphospho-sugar transferases"/>
    <property type="match status" value="1"/>
</dbReference>
<gene>
    <name evidence="2" type="ORF">US96_C0005G0029</name>
</gene>
<protein>
    <submittedName>
        <fullName evidence="2">Glycosyl transferase family 2</fullName>
    </submittedName>
</protein>
<dbReference type="AlphaFoldDB" id="A0A0G0NF86"/>
<proteinExistence type="predicted"/>
<dbReference type="InterPro" id="IPR050256">
    <property type="entry name" value="Glycosyltransferase_2"/>
</dbReference>
<dbReference type="Pfam" id="PF00535">
    <property type="entry name" value="Glycos_transf_2"/>
    <property type="match status" value="1"/>
</dbReference>